<feature type="transmembrane region" description="Helical" evidence="2">
    <location>
        <begin position="260"/>
        <end position="284"/>
    </location>
</feature>
<dbReference type="PANTHER" id="PTHR19346">
    <property type="entry name" value="SUGAR PHOSPHATE TRANSPORTER DOMAIN-CONTAINING PROTEIN"/>
    <property type="match status" value="1"/>
</dbReference>
<name>A0A9Q1EZT9_SYNKA</name>
<keyword evidence="4" id="KW-1185">Reference proteome</keyword>
<sequence>MNKLTAKVSPSPSTVAPAVLSPPDPSDDTTREGGAMAEMAGWEGDGGAGCCKHCPLVGIRRVAWGVVLGGAVALAWTASTHSAKLVLHRLHAPFFITWFCSTWNLLFFPLYYLGHLIRADQRQCPVTLFRQCSEPLREGEVPLRVLLRGSAPFSVLWSLSWYLYLLALCRISTSDASTVLCCSQAFTFLLSWIGLRDRFMGVRIVAVILSITGIVMMAYADGFHSDSITGVALGVGSACTSALYKVLLKRRVGEVCPGAASVLLSCVGLCSCSLHSWLCVLLYLTHVEYWPFSQPMPWDMLCVLAVLLLAFNVLVNLGGVLTYPSFISLGVLLSVPASTAVDLYLTGTSQLSQVRLAAAGIIGTGYLLLLLPEHWDDSALRWLGGLWHGDWNEDSMAGEEISIEGGASTRPKPKPTSVAALA</sequence>
<feature type="transmembrane region" description="Helical" evidence="2">
    <location>
        <begin position="202"/>
        <end position="222"/>
    </location>
</feature>
<feature type="transmembrane region" description="Helical" evidence="2">
    <location>
        <begin position="352"/>
        <end position="371"/>
    </location>
</feature>
<proteinExistence type="predicted"/>
<organism evidence="3 4">
    <name type="scientific">Synaphobranchus kaupii</name>
    <name type="common">Kaup's arrowtooth eel</name>
    <dbReference type="NCBI Taxonomy" id="118154"/>
    <lineage>
        <taxon>Eukaryota</taxon>
        <taxon>Metazoa</taxon>
        <taxon>Chordata</taxon>
        <taxon>Craniata</taxon>
        <taxon>Vertebrata</taxon>
        <taxon>Euteleostomi</taxon>
        <taxon>Actinopterygii</taxon>
        <taxon>Neopterygii</taxon>
        <taxon>Teleostei</taxon>
        <taxon>Anguilliformes</taxon>
        <taxon>Synaphobranchidae</taxon>
        <taxon>Synaphobranchus</taxon>
    </lineage>
</organism>
<comment type="caution">
    <text evidence="3">The sequence shown here is derived from an EMBL/GenBank/DDBJ whole genome shotgun (WGS) entry which is preliminary data.</text>
</comment>
<feature type="region of interest" description="Disordered" evidence="1">
    <location>
        <begin position="1"/>
        <end position="33"/>
    </location>
</feature>
<dbReference type="InterPro" id="IPR026505">
    <property type="entry name" value="Solute_c_fam_35_mem_F3/F4"/>
</dbReference>
<feature type="region of interest" description="Disordered" evidence="1">
    <location>
        <begin position="403"/>
        <end position="422"/>
    </location>
</feature>
<evidence type="ECO:0000256" key="2">
    <source>
        <dbReference type="SAM" id="Phobius"/>
    </source>
</evidence>
<feature type="transmembrane region" description="Helical" evidence="2">
    <location>
        <begin position="91"/>
        <end position="113"/>
    </location>
</feature>
<gene>
    <name evidence="3" type="ORF">SKAU_G00268660</name>
</gene>
<dbReference type="OrthoDB" id="10062838at2759"/>
<dbReference type="InterPro" id="IPR037185">
    <property type="entry name" value="EmrE-like"/>
</dbReference>
<dbReference type="SUPFAM" id="SSF103481">
    <property type="entry name" value="Multidrug resistance efflux transporter EmrE"/>
    <property type="match status" value="1"/>
</dbReference>
<keyword evidence="2" id="KW-0472">Membrane</keyword>
<evidence type="ECO:0008006" key="5">
    <source>
        <dbReference type="Google" id="ProtNLM"/>
    </source>
</evidence>
<protein>
    <recommendedName>
        <fullName evidence="5">Solute carrier family 35 member F4</fullName>
    </recommendedName>
</protein>
<dbReference type="EMBL" id="JAINUF010000010">
    <property type="protein sequence ID" value="KAJ8348277.1"/>
    <property type="molecule type" value="Genomic_DNA"/>
</dbReference>
<feature type="transmembrane region" description="Helical" evidence="2">
    <location>
        <begin position="296"/>
        <end position="314"/>
    </location>
</feature>
<reference evidence="3" key="1">
    <citation type="journal article" date="2023" name="Science">
        <title>Genome structures resolve the early diversification of teleost fishes.</title>
        <authorList>
            <person name="Parey E."/>
            <person name="Louis A."/>
            <person name="Montfort J."/>
            <person name="Bouchez O."/>
            <person name="Roques C."/>
            <person name="Iampietro C."/>
            <person name="Lluch J."/>
            <person name="Castinel A."/>
            <person name="Donnadieu C."/>
            <person name="Desvignes T."/>
            <person name="Floi Bucao C."/>
            <person name="Jouanno E."/>
            <person name="Wen M."/>
            <person name="Mejri S."/>
            <person name="Dirks R."/>
            <person name="Jansen H."/>
            <person name="Henkel C."/>
            <person name="Chen W.J."/>
            <person name="Zahm M."/>
            <person name="Cabau C."/>
            <person name="Klopp C."/>
            <person name="Thompson A.W."/>
            <person name="Robinson-Rechavi M."/>
            <person name="Braasch I."/>
            <person name="Lecointre G."/>
            <person name="Bobe J."/>
            <person name="Postlethwait J.H."/>
            <person name="Berthelot C."/>
            <person name="Roest Crollius H."/>
            <person name="Guiguen Y."/>
        </authorList>
    </citation>
    <scope>NUCLEOTIDE SEQUENCE</scope>
    <source>
        <strain evidence="3">WJC10195</strain>
    </source>
</reference>
<keyword evidence="2" id="KW-0812">Transmembrane</keyword>
<evidence type="ECO:0000313" key="3">
    <source>
        <dbReference type="EMBL" id="KAJ8348277.1"/>
    </source>
</evidence>
<dbReference type="AlphaFoldDB" id="A0A9Q1EZT9"/>
<evidence type="ECO:0000256" key="1">
    <source>
        <dbReference type="SAM" id="MobiDB-lite"/>
    </source>
</evidence>
<evidence type="ECO:0000313" key="4">
    <source>
        <dbReference type="Proteomes" id="UP001152622"/>
    </source>
</evidence>
<feature type="transmembrane region" description="Helical" evidence="2">
    <location>
        <begin position="326"/>
        <end position="346"/>
    </location>
</feature>
<keyword evidence="2" id="KW-1133">Transmembrane helix</keyword>
<feature type="transmembrane region" description="Helical" evidence="2">
    <location>
        <begin position="62"/>
        <end position="79"/>
    </location>
</feature>
<dbReference type="PANTHER" id="PTHR19346:SF2">
    <property type="entry name" value="SOLUTE CARRIER FAMILY 35 MEMBER F4"/>
    <property type="match status" value="1"/>
</dbReference>
<accession>A0A9Q1EZT9</accession>
<feature type="transmembrane region" description="Helical" evidence="2">
    <location>
        <begin position="228"/>
        <end position="248"/>
    </location>
</feature>
<dbReference type="Proteomes" id="UP001152622">
    <property type="component" value="Chromosome 10"/>
</dbReference>